<dbReference type="RefSeq" id="WP_047910088.1">
    <property type="nucleotide sequence ID" value="NZ_CP118101.1"/>
</dbReference>
<evidence type="ECO:0008006" key="6">
    <source>
        <dbReference type="Google" id="ProtNLM"/>
    </source>
</evidence>
<dbReference type="AlphaFoldDB" id="A0AAX3N3A2"/>
<evidence type="ECO:0000256" key="1">
    <source>
        <dbReference type="SAM" id="Phobius"/>
    </source>
</evidence>
<reference evidence="2 5" key="1">
    <citation type="submission" date="2023-02" db="EMBL/GenBank/DDBJ databases">
        <title>Pathogen: clinical or host-associated sample.</title>
        <authorList>
            <person name="Hergert J."/>
            <person name="Casey R."/>
            <person name="Wagner J."/>
            <person name="Young E.L."/>
            <person name="Oakeson K.F."/>
        </authorList>
    </citation>
    <scope>NUCLEOTIDE SEQUENCE</scope>
    <source>
        <strain evidence="3 5">2022CK-00829</strain>
        <strain evidence="2">2022CK-00830</strain>
    </source>
</reference>
<dbReference type="EMBL" id="CP118101">
    <property type="protein sequence ID" value="WDH84087.1"/>
    <property type="molecule type" value="Genomic_DNA"/>
</dbReference>
<keyword evidence="1" id="KW-0472">Membrane</keyword>
<dbReference type="EMBL" id="CP118108">
    <property type="protein sequence ID" value="WDI03727.1"/>
    <property type="molecule type" value="Genomic_DNA"/>
</dbReference>
<proteinExistence type="predicted"/>
<evidence type="ECO:0000313" key="2">
    <source>
        <dbReference type="EMBL" id="WDH84087.1"/>
    </source>
</evidence>
<keyword evidence="5" id="KW-1185">Reference proteome</keyword>
<name>A0AAX3N3A2_9BACL</name>
<sequence length="188" mass="21109">MKHRLGISIWVIGILILVVYLVYPLFPKKIHVDVQGVKYRLGSPSIEKQVQVQLTGVIDTTFLGKRSFEGEIEIEGEINPISSEAAYTLQLSDLDYSGMIMYHYLYKDEAGDPHAGSFMYGTLNQQDDFKQGAIQVSQQEEEGRSSWSSDDGYVIAYPANNRTEALALTNEILLTQYSSYDSAMPPLK</sequence>
<evidence type="ECO:0000313" key="3">
    <source>
        <dbReference type="EMBL" id="WDI03727.1"/>
    </source>
</evidence>
<dbReference type="Proteomes" id="UP001220962">
    <property type="component" value="Chromosome"/>
</dbReference>
<protein>
    <recommendedName>
        <fullName evidence="6">DUF4179 domain-containing protein</fullName>
    </recommendedName>
</protein>
<keyword evidence="1" id="KW-1133">Transmembrane helix</keyword>
<organism evidence="2 4">
    <name type="scientific">Paenibacillus urinalis</name>
    <dbReference type="NCBI Taxonomy" id="521520"/>
    <lineage>
        <taxon>Bacteria</taxon>
        <taxon>Bacillati</taxon>
        <taxon>Bacillota</taxon>
        <taxon>Bacilli</taxon>
        <taxon>Bacillales</taxon>
        <taxon>Paenibacillaceae</taxon>
        <taxon>Paenibacillus</taxon>
    </lineage>
</organism>
<keyword evidence="1" id="KW-0812">Transmembrane</keyword>
<gene>
    <name evidence="2" type="ORF">PUW23_07695</name>
    <name evidence="3" type="ORF">PUW25_07170</name>
</gene>
<evidence type="ECO:0000313" key="4">
    <source>
        <dbReference type="Proteomes" id="UP001220962"/>
    </source>
</evidence>
<accession>A0AAX3N3A2</accession>
<evidence type="ECO:0000313" key="5">
    <source>
        <dbReference type="Proteomes" id="UP001221519"/>
    </source>
</evidence>
<dbReference type="Proteomes" id="UP001221519">
    <property type="component" value="Chromosome"/>
</dbReference>
<feature type="transmembrane region" description="Helical" evidence="1">
    <location>
        <begin position="7"/>
        <end position="26"/>
    </location>
</feature>